<evidence type="ECO:0000259" key="1">
    <source>
        <dbReference type="Pfam" id="PF21473"/>
    </source>
</evidence>
<keyword evidence="3" id="KW-1185">Reference proteome</keyword>
<sequence length="158" mass="17193">MTHGFTVRGDYADAKVKAAADEAFAMAEATFSQACLRKPRFSKVGSLNPDSYGVTMMVKVLAAVQEVEEPSKKGGTSKFFEVEVGDETGKVLLSLKDFQLEGLDVGKVIAVRNASVRMVKGYVRLVVDKWGKLDKEVEGTVDEIGSKNMSTTEYELVS</sequence>
<dbReference type="InterPro" id="IPR048970">
    <property type="entry name" value="OB_Ssb-like"/>
</dbReference>
<protein>
    <recommendedName>
        <fullName evidence="1">Single-stranded DNA binding protein Ssb-like OB fold domain-containing protein</fullName>
    </recommendedName>
</protein>
<gene>
    <name evidence="2" type="ORF">PGLA1383_LOCUS23704</name>
</gene>
<organism evidence="2 3">
    <name type="scientific">Polarella glacialis</name>
    <name type="common">Dinoflagellate</name>
    <dbReference type="NCBI Taxonomy" id="89957"/>
    <lineage>
        <taxon>Eukaryota</taxon>
        <taxon>Sar</taxon>
        <taxon>Alveolata</taxon>
        <taxon>Dinophyceae</taxon>
        <taxon>Suessiales</taxon>
        <taxon>Suessiaceae</taxon>
        <taxon>Polarella</taxon>
    </lineage>
</organism>
<dbReference type="PANTHER" id="PTHR31472">
    <property type="entry name" value="OS05G0244600 PROTEIN"/>
    <property type="match status" value="1"/>
</dbReference>
<reference evidence="2" key="1">
    <citation type="submission" date="2021-02" db="EMBL/GenBank/DDBJ databases">
        <authorList>
            <person name="Dougan E. K."/>
            <person name="Rhodes N."/>
            <person name="Thang M."/>
            <person name="Chan C."/>
        </authorList>
    </citation>
    <scope>NUCLEOTIDE SEQUENCE</scope>
</reference>
<dbReference type="Proteomes" id="UP000654075">
    <property type="component" value="Unassembled WGS sequence"/>
</dbReference>
<name>A0A813F607_POLGL</name>
<dbReference type="InterPro" id="IPR012340">
    <property type="entry name" value="NA-bd_OB-fold"/>
</dbReference>
<accession>A0A813F607</accession>
<dbReference type="AlphaFoldDB" id="A0A813F607"/>
<feature type="domain" description="Single-stranded DNA binding protein Ssb-like OB fold" evidence="1">
    <location>
        <begin position="47"/>
        <end position="134"/>
    </location>
</feature>
<dbReference type="CDD" id="cd04491">
    <property type="entry name" value="SoSSB_OBF"/>
    <property type="match status" value="1"/>
</dbReference>
<comment type="caution">
    <text evidence="2">The sequence shown here is derived from an EMBL/GenBank/DDBJ whole genome shotgun (WGS) entry which is preliminary data.</text>
</comment>
<dbReference type="EMBL" id="CAJNNV010018043">
    <property type="protein sequence ID" value="CAE8605595.1"/>
    <property type="molecule type" value="Genomic_DNA"/>
</dbReference>
<dbReference type="SUPFAM" id="SSF50249">
    <property type="entry name" value="Nucleic acid-binding proteins"/>
    <property type="match status" value="1"/>
</dbReference>
<evidence type="ECO:0000313" key="3">
    <source>
        <dbReference type="Proteomes" id="UP000654075"/>
    </source>
</evidence>
<dbReference type="Pfam" id="PF21473">
    <property type="entry name" value="OB_Ssb-like"/>
    <property type="match status" value="1"/>
</dbReference>
<dbReference type="Gene3D" id="2.40.50.140">
    <property type="entry name" value="Nucleic acid-binding proteins"/>
    <property type="match status" value="1"/>
</dbReference>
<proteinExistence type="predicted"/>
<dbReference type="OMA" id="LWNEQAD"/>
<evidence type="ECO:0000313" key="2">
    <source>
        <dbReference type="EMBL" id="CAE8605595.1"/>
    </source>
</evidence>
<dbReference type="PANTHER" id="PTHR31472:SF5">
    <property type="entry name" value="OS05G0244600 PROTEIN"/>
    <property type="match status" value="1"/>
</dbReference>
<dbReference type="OrthoDB" id="2274046at2759"/>